<reference evidence="1 2" key="1">
    <citation type="submission" date="2016-06" db="EMBL/GenBank/DDBJ databases">
        <title>Simultaneous identification of Haemophilus influenzae and Haemophilus haemolyticus using TaqMan real-time PCR.</title>
        <authorList>
            <person name="Price E.P."/>
            <person name="Sarovich D.S."/>
            <person name="Harris T."/>
            <person name="Spargo J.C."/>
            <person name="Nosworthy E."/>
            <person name="Beissbarth J."/>
            <person name="Smith-Vaughan H.C."/>
        </authorList>
    </citation>
    <scope>NUCLEOTIDE SEQUENCE [LARGE SCALE GENOMIC DNA]</scope>
    <source>
        <strain evidence="1 2">ATCC 9796</strain>
    </source>
</reference>
<name>A0AB36EAQ6_HAEPA</name>
<gene>
    <name evidence="1" type="ORF">BBB48_03620</name>
</gene>
<evidence type="ECO:0000313" key="2">
    <source>
        <dbReference type="Proteomes" id="UP000092740"/>
    </source>
</evidence>
<evidence type="ECO:0000313" key="1">
    <source>
        <dbReference type="EMBL" id="OBY52226.1"/>
    </source>
</evidence>
<organism evidence="1 2">
    <name type="scientific">Haemophilus parainfluenzae</name>
    <dbReference type="NCBI Taxonomy" id="729"/>
    <lineage>
        <taxon>Bacteria</taxon>
        <taxon>Pseudomonadati</taxon>
        <taxon>Pseudomonadota</taxon>
        <taxon>Gammaproteobacteria</taxon>
        <taxon>Pasteurellales</taxon>
        <taxon>Pasteurellaceae</taxon>
        <taxon>Haemophilus</taxon>
    </lineage>
</organism>
<sequence>MYIISLLVHEKKDIILEQLLNIQKYFPSAKVVVHVSKSANFALSELEEYLRGKVDNYHVNPNQAQTTWGGIISAHFLNIKYIYNNISSDAHVLFHSSNDMFVKLGIEEYLKGKDYLFNFRRVNSFFTYWWVGAVAKQDKKLLNLLKLHNSSMIIGSQIEGSMYKIDLLMRIIELCEKHNLLESQLHYPREEIVFSSLANALNIKSDGLPYVLSEVHRFDSKLWKFFMKYKRIHRNDLLRKIVNAIFFRSKFYEIKPKDIEAIRNNDIKYLEKFEYLYDGDNKWKIFNSNNLFAVKRVEREINNPLRIYIRGLN</sequence>
<dbReference type="AlphaFoldDB" id="A0AB36EAQ6"/>
<dbReference type="EMBL" id="MAQD01000005">
    <property type="protein sequence ID" value="OBY52226.1"/>
    <property type="molecule type" value="Genomic_DNA"/>
</dbReference>
<dbReference type="RefSeq" id="WP_065285621.1">
    <property type="nucleotide sequence ID" value="NZ_MAQD01000005.1"/>
</dbReference>
<evidence type="ECO:0008006" key="3">
    <source>
        <dbReference type="Google" id="ProtNLM"/>
    </source>
</evidence>
<comment type="caution">
    <text evidence="1">The sequence shown here is derived from an EMBL/GenBank/DDBJ whole genome shotgun (WGS) entry which is preliminary data.</text>
</comment>
<proteinExistence type="predicted"/>
<dbReference type="Proteomes" id="UP000092740">
    <property type="component" value="Unassembled WGS sequence"/>
</dbReference>
<protein>
    <recommendedName>
        <fullName evidence="3">Glycosyl transferase</fullName>
    </recommendedName>
</protein>
<accession>A0AB36EAQ6</accession>